<sequence>MFPMSSEAFVKLPTRSRLLSNPGPSNHDVSRKRHAVILFDNGNAPAKQYSSSDVQPWPQQQQQHLSRSMSYPYATAKRTHAHPKLRDENLRLDSYTYGLSITAKAKNSLLGPGGSKNMAQKIISAPRPAGHVRRISVESVESSWTFRPPANSINFPAAPQGPTVAQRYAETMRATRHLKGSPDAFSAGMRFDQQARPAVYQQEFGYESGPFESLREYKMSLGKAQAQEKSRARALSIGAPGRQSKAGPSRVEKICALQDEACAVMLRQRADEHRELVCARPGCRDTVKNVHALIHHLHLHEIDRRGAERKKQKQHEYICPQCNNLFPTRTDLAMRRCHPAYRTHDQHTVTSAGHTQSGGSGRSRSRAHSGHGTN</sequence>
<evidence type="ECO:0000313" key="4">
    <source>
        <dbReference type="Proteomes" id="UP000305067"/>
    </source>
</evidence>
<dbReference type="InterPro" id="IPR013087">
    <property type="entry name" value="Znf_C2H2_type"/>
</dbReference>
<dbReference type="AlphaFoldDB" id="A0A5C3QBK5"/>
<dbReference type="Proteomes" id="UP000305067">
    <property type="component" value="Unassembled WGS sequence"/>
</dbReference>
<gene>
    <name evidence="3" type="ORF">BDV98DRAFT_180723</name>
</gene>
<keyword evidence="4" id="KW-1185">Reference proteome</keyword>
<feature type="compositionally biased region" description="Basic residues" evidence="1">
    <location>
        <begin position="363"/>
        <end position="374"/>
    </location>
</feature>
<proteinExistence type="predicted"/>
<dbReference type="PROSITE" id="PS00028">
    <property type="entry name" value="ZINC_FINGER_C2H2_1"/>
    <property type="match status" value="1"/>
</dbReference>
<feature type="region of interest" description="Disordered" evidence="1">
    <location>
        <begin position="343"/>
        <end position="374"/>
    </location>
</feature>
<dbReference type="OrthoDB" id="3258262at2759"/>
<accession>A0A5C3QBK5</accession>
<evidence type="ECO:0000259" key="2">
    <source>
        <dbReference type="PROSITE" id="PS00028"/>
    </source>
</evidence>
<protein>
    <recommendedName>
        <fullName evidence="2">C2H2-type domain-containing protein</fullName>
    </recommendedName>
</protein>
<dbReference type="EMBL" id="ML178834">
    <property type="protein sequence ID" value="TFK99402.1"/>
    <property type="molecule type" value="Genomic_DNA"/>
</dbReference>
<organism evidence="3 4">
    <name type="scientific">Pterulicium gracile</name>
    <dbReference type="NCBI Taxonomy" id="1884261"/>
    <lineage>
        <taxon>Eukaryota</taxon>
        <taxon>Fungi</taxon>
        <taxon>Dikarya</taxon>
        <taxon>Basidiomycota</taxon>
        <taxon>Agaricomycotina</taxon>
        <taxon>Agaricomycetes</taxon>
        <taxon>Agaricomycetidae</taxon>
        <taxon>Agaricales</taxon>
        <taxon>Pleurotineae</taxon>
        <taxon>Pterulaceae</taxon>
        <taxon>Pterulicium</taxon>
    </lineage>
</organism>
<evidence type="ECO:0000256" key="1">
    <source>
        <dbReference type="SAM" id="MobiDB-lite"/>
    </source>
</evidence>
<evidence type="ECO:0000313" key="3">
    <source>
        <dbReference type="EMBL" id="TFK99402.1"/>
    </source>
</evidence>
<feature type="compositionally biased region" description="Low complexity" evidence="1">
    <location>
        <begin position="50"/>
        <end position="67"/>
    </location>
</feature>
<name>A0A5C3QBK5_9AGAR</name>
<feature type="domain" description="C2H2-type" evidence="2">
    <location>
        <begin position="278"/>
        <end position="300"/>
    </location>
</feature>
<feature type="region of interest" description="Disordered" evidence="1">
    <location>
        <begin position="46"/>
        <end position="67"/>
    </location>
</feature>
<reference evidence="3 4" key="1">
    <citation type="journal article" date="2019" name="Nat. Ecol. Evol.">
        <title>Megaphylogeny resolves global patterns of mushroom evolution.</title>
        <authorList>
            <person name="Varga T."/>
            <person name="Krizsan K."/>
            <person name="Foldi C."/>
            <person name="Dima B."/>
            <person name="Sanchez-Garcia M."/>
            <person name="Sanchez-Ramirez S."/>
            <person name="Szollosi G.J."/>
            <person name="Szarkandi J.G."/>
            <person name="Papp V."/>
            <person name="Albert L."/>
            <person name="Andreopoulos W."/>
            <person name="Angelini C."/>
            <person name="Antonin V."/>
            <person name="Barry K.W."/>
            <person name="Bougher N.L."/>
            <person name="Buchanan P."/>
            <person name="Buyck B."/>
            <person name="Bense V."/>
            <person name="Catcheside P."/>
            <person name="Chovatia M."/>
            <person name="Cooper J."/>
            <person name="Damon W."/>
            <person name="Desjardin D."/>
            <person name="Finy P."/>
            <person name="Geml J."/>
            <person name="Haridas S."/>
            <person name="Hughes K."/>
            <person name="Justo A."/>
            <person name="Karasinski D."/>
            <person name="Kautmanova I."/>
            <person name="Kiss B."/>
            <person name="Kocsube S."/>
            <person name="Kotiranta H."/>
            <person name="LaButti K.M."/>
            <person name="Lechner B.E."/>
            <person name="Liimatainen K."/>
            <person name="Lipzen A."/>
            <person name="Lukacs Z."/>
            <person name="Mihaltcheva S."/>
            <person name="Morgado L.N."/>
            <person name="Niskanen T."/>
            <person name="Noordeloos M.E."/>
            <person name="Ohm R.A."/>
            <person name="Ortiz-Santana B."/>
            <person name="Ovrebo C."/>
            <person name="Racz N."/>
            <person name="Riley R."/>
            <person name="Savchenko A."/>
            <person name="Shiryaev A."/>
            <person name="Soop K."/>
            <person name="Spirin V."/>
            <person name="Szebenyi C."/>
            <person name="Tomsovsky M."/>
            <person name="Tulloss R.E."/>
            <person name="Uehling J."/>
            <person name="Grigoriev I.V."/>
            <person name="Vagvolgyi C."/>
            <person name="Papp T."/>
            <person name="Martin F.M."/>
            <person name="Miettinen O."/>
            <person name="Hibbett D.S."/>
            <person name="Nagy L.G."/>
        </authorList>
    </citation>
    <scope>NUCLEOTIDE SEQUENCE [LARGE SCALE GENOMIC DNA]</scope>
    <source>
        <strain evidence="3 4">CBS 309.79</strain>
    </source>
</reference>